<reference evidence="2" key="1">
    <citation type="submission" date="2020-12" db="EMBL/GenBank/DDBJ databases">
        <authorList>
            <person name="Rodrigo-Torres L."/>
            <person name="Arahal R. D."/>
            <person name="Lucena T."/>
        </authorList>
    </citation>
    <scope>NUCLEOTIDE SEQUENCE</scope>
    <source>
        <strain evidence="2">CECT 9390</strain>
    </source>
</reference>
<evidence type="ECO:0000313" key="2">
    <source>
        <dbReference type="EMBL" id="CAD7812226.1"/>
    </source>
</evidence>
<dbReference type="Proteomes" id="UP000662618">
    <property type="component" value="Unassembled WGS sequence"/>
</dbReference>
<dbReference type="EMBL" id="CAJIMS010000001">
    <property type="protein sequence ID" value="CAD7812226.1"/>
    <property type="molecule type" value="Genomic_DNA"/>
</dbReference>
<protein>
    <submittedName>
        <fullName evidence="2">Uncharacterized protein</fullName>
    </submittedName>
</protein>
<keyword evidence="3" id="KW-1185">Reference proteome</keyword>
<feature type="transmembrane region" description="Helical" evidence="1">
    <location>
        <begin position="35"/>
        <end position="53"/>
    </location>
</feature>
<keyword evidence="1" id="KW-0472">Membrane</keyword>
<comment type="caution">
    <text evidence="2">The sequence shown here is derived from an EMBL/GenBank/DDBJ whole genome shotgun (WGS) entry which is preliminary data.</text>
</comment>
<accession>A0A9N8QR83</accession>
<name>A0A9N8QR83_9FLAO</name>
<dbReference type="AlphaFoldDB" id="A0A9N8QR83"/>
<evidence type="ECO:0000313" key="3">
    <source>
        <dbReference type="Proteomes" id="UP000662618"/>
    </source>
</evidence>
<keyword evidence="1" id="KW-1133">Transmembrane helix</keyword>
<keyword evidence="1" id="KW-0812">Transmembrane</keyword>
<organism evidence="2 3">
    <name type="scientific">Chryseobacterium aquaeductus</name>
    <dbReference type="NCBI Taxonomy" id="2675056"/>
    <lineage>
        <taxon>Bacteria</taxon>
        <taxon>Pseudomonadati</taxon>
        <taxon>Bacteroidota</taxon>
        <taxon>Flavobacteriia</taxon>
        <taxon>Flavobacteriales</taxon>
        <taxon>Weeksellaceae</taxon>
        <taxon>Chryseobacterium group</taxon>
        <taxon>Chryseobacterium</taxon>
    </lineage>
</organism>
<feature type="transmembrane region" description="Helical" evidence="1">
    <location>
        <begin position="12"/>
        <end position="29"/>
    </location>
</feature>
<evidence type="ECO:0000256" key="1">
    <source>
        <dbReference type="SAM" id="Phobius"/>
    </source>
</evidence>
<dbReference type="PROSITE" id="PS51257">
    <property type="entry name" value="PROKAR_LIPOPROTEIN"/>
    <property type="match status" value="1"/>
</dbReference>
<sequence>MKVSNCTILKIAAYVLLLFACAVLLAIAFVRETTLNILLIAVCCVVLFFFLRLKSVTYELSGECITIRKSHPLSTRKYVAPDIEFPQNYICDYHIVNGLTSRLLTIKIKSKRGKKFEIRLTLFGFSAIQKEKINSSLHSVITRNVNRDNLI</sequence>
<gene>
    <name evidence="2" type="ORF">CHRY9390_02482</name>
</gene>
<proteinExistence type="predicted"/>
<dbReference type="RefSeq" id="WP_162088741.1">
    <property type="nucleotide sequence ID" value="NZ_CAJIMS010000001.1"/>
</dbReference>